<reference evidence="3 4" key="1">
    <citation type="journal article" date="2015" name="Nat. Commun.">
        <title>Outbred genome sequencing and CRISPR/Cas9 gene editing in butterflies.</title>
        <authorList>
            <person name="Li X."/>
            <person name="Fan D."/>
            <person name="Zhang W."/>
            <person name="Liu G."/>
            <person name="Zhang L."/>
            <person name="Zhao L."/>
            <person name="Fang X."/>
            <person name="Chen L."/>
            <person name="Dong Y."/>
            <person name="Chen Y."/>
            <person name="Ding Y."/>
            <person name="Zhao R."/>
            <person name="Feng M."/>
            <person name="Zhu Y."/>
            <person name="Feng Y."/>
            <person name="Jiang X."/>
            <person name="Zhu D."/>
            <person name="Xiang H."/>
            <person name="Feng X."/>
            <person name="Li S."/>
            <person name="Wang J."/>
            <person name="Zhang G."/>
            <person name="Kronforst M.R."/>
            <person name="Wang W."/>
        </authorList>
    </citation>
    <scope>NUCLEOTIDE SEQUENCE [LARGE SCALE GENOMIC DNA]</scope>
    <source>
        <strain evidence="3">Ya'a_city_454_Pm</strain>
        <tissue evidence="3">Whole body</tissue>
    </source>
</reference>
<gene>
    <name evidence="3" type="ORF">RR48_02254</name>
</gene>
<evidence type="ECO:0000313" key="3">
    <source>
        <dbReference type="EMBL" id="KPJ14978.1"/>
    </source>
</evidence>
<dbReference type="InParanoid" id="A0A0N0PD19"/>
<feature type="coiled-coil region" evidence="1">
    <location>
        <begin position="434"/>
        <end position="461"/>
    </location>
</feature>
<accession>A0A0N0PD19</accession>
<proteinExistence type="predicted"/>
<keyword evidence="4" id="KW-1185">Reference proteome</keyword>
<feature type="region of interest" description="Disordered" evidence="2">
    <location>
        <begin position="116"/>
        <end position="232"/>
    </location>
</feature>
<evidence type="ECO:0000313" key="4">
    <source>
        <dbReference type="Proteomes" id="UP000053240"/>
    </source>
</evidence>
<feature type="compositionally biased region" description="Polar residues" evidence="2">
    <location>
        <begin position="153"/>
        <end position="173"/>
    </location>
</feature>
<sequence>MIYFSDGLATLRRWGKTGMPKQRISGPRLAADLSACPDRARPAGATSDGLTGEGTRQATLVICCVGGQDPFWVAAPADLQKSSKREYYTQNIKENIAYTKYNKIFCPYRAMQKGDRYTEDKDAEGGKSRPTSRRNSASLSRRGSREEKDSKRVTTAPTSSNSTPKRQPKSQNFDLVVTGRQIFKRADRASSLPGSHRRPSLDSLHKKKTFDSPKRHSMAHSARSKDTSIEDDMSLELSQVSDFEDMNSKYGIKRITATSTPKPQKPRSGSLQCQIARGPRDVTVRRGQMSLDSRCSRQSTLSCSRDSYKTSSSSQYRQGVSTELDCSSVSPEYSAPSSVGSMGVAPDTLMSPRSQDLNESSALGGRPTAPFPNAGPAPTSLDESINAGSVKRSPDKTINIHDLIKQEGLHLTAKETQNIIKCAQILGSVVSKAIDRRTKDKDDVTEKIQEIKEAEEKEIKKKTLTLDLKETVLPVEVKEEKRWETVTTQTDISLPNTKSAPKIFEKILRQLSKSSLDDSLDKKVEQNGKDDKDQAKPAA</sequence>
<feature type="compositionally biased region" description="Low complexity" evidence="2">
    <location>
        <begin position="327"/>
        <end position="339"/>
    </location>
</feature>
<evidence type="ECO:0000256" key="1">
    <source>
        <dbReference type="SAM" id="Coils"/>
    </source>
</evidence>
<feature type="region of interest" description="Disordered" evidence="2">
    <location>
        <begin position="516"/>
        <end position="539"/>
    </location>
</feature>
<name>A0A0N0PD19_PAPMA</name>
<feature type="compositionally biased region" description="Basic and acidic residues" evidence="2">
    <location>
        <begin position="143"/>
        <end position="152"/>
    </location>
</feature>
<evidence type="ECO:0000256" key="2">
    <source>
        <dbReference type="SAM" id="MobiDB-lite"/>
    </source>
</evidence>
<organism evidence="3 4">
    <name type="scientific">Papilio machaon</name>
    <name type="common">Old World swallowtail butterfly</name>
    <dbReference type="NCBI Taxonomy" id="76193"/>
    <lineage>
        <taxon>Eukaryota</taxon>
        <taxon>Metazoa</taxon>
        <taxon>Ecdysozoa</taxon>
        <taxon>Arthropoda</taxon>
        <taxon>Hexapoda</taxon>
        <taxon>Insecta</taxon>
        <taxon>Pterygota</taxon>
        <taxon>Neoptera</taxon>
        <taxon>Endopterygota</taxon>
        <taxon>Lepidoptera</taxon>
        <taxon>Glossata</taxon>
        <taxon>Ditrysia</taxon>
        <taxon>Papilionoidea</taxon>
        <taxon>Papilionidae</taxon>
        <taxon>Papilioninae</taxon>
        <taxon>Papilio</taxon>
    </lineage>
</organism>
<dbReference type="EMBL" id="KQ460400">
    <property type="protein sequence ID" value="KPJ14978.1"/>
    <property type="molecule type" value="Genomic_DNA"/>
</dbReference>
<feature type="compositionally biased region" description="Basic and acidic residues" evidence="2">
    <location>
        <begin position="116"/>
        <end position="127"/>
    </location>
</feature>
<keyword evidence="1" id="KW-0175">Coiled coil</keyword>
<dbReference type="AlphaFoldDB" id="A0A0N0PD19"/>
<feature type="compositionally biased region" description="Basic and acidic residues" evidence="2">
    <location>
        <begin position="199"/>
        <end position="214"/>
    </location>
</feature>
<feature type="compositionally biased region" description="Polar residues" evidence="2">
    <location>
        <begin position="351"/>
        <end position="361"/>
    </location>
</feature>
<feature type="region of interest" description="Disordered" evidence="2">
    <location>
        <begin position="286"/>
        <end position="393"/>
    </location>
</feature>
<feature type="compositionally biased region" description="Polar residues" evidence="2">
    <location>
        <begin position="290"/>
        <end position="325"/>
    </location>
</feature>
<dbReference type="Proteomes" id="UP000053240">
    <property type="component" value="Unassembled WGS sequence"/>
</dbReference>
<protein>
    <submittedName>
        <fullName evidence="3">Uncharacterized protein</fullName>
    </submittedName>
</protein>